<dbReference type="EMBL" id="MFQN01000033">
    <property type="protein sequence ID" value="OGH73924.1"/>
    <property type="molecule type" value="Genomic_DNA"/>
</dbReference>
<evidence type="ECO:0000256" key="1">
    <source>
        <dbReference type="ARBA" id="ARBA00009179"/>
    </source>
</evidence>
<sequence>MDEGIKLKSSRHYWKLWLVLILIAASFGAGLFLGKVWQVRDLVSNEKGGVEITKVLNLYSKSRSSSADFEQFWILWNKVKEKYVDQPVDDVKLFYGALEGVVFGLEDPYSVYFPPKQAEEFAEELSGEFSGIGAEIGIKEDQLVVIAPLAGSPAEKAGIKSGDKIYLIDGEETYGLALDKAVAKIRGPKGTPVKLTISHDGLQAVQEITIVRDTIIVPTVVWEVKNKDIAYLRVSYFNDDTWDQFDKAVKEIKLKSPKGIVLDLRSNPGGYLDTAIAVASEWIKSGTVVTEKFSAGRENNHATIGAHRLLGVPTTVLVDGGSASASEIIAGALQDYGAAKIIGRKTYGKGSVQDFEVLPDGSALKLTVARWYTPKDRQIDKEGIVPDVVLESMVESVTSTAGVVEYKDLGLEKAIEVLSNN</sequence>
<dbReference type="PANTHER" id="PTHR32060">
    <property type="entry name" value="TAIL-SPECIFIC PROTEASE"/>
    <property type="match status" value="1"/>
</dbReference>
<evidence type="ECO:0000256" key="6">
    <source>
        <dbReference type="SAM" id="Phobius"/>
    </source>
</evidence>
<dbReference type="InterPro" id="IPR005151">
    <property type="entry name" value="Tail-specific_protease"/>
</dbReference>
<dbReference type="Pfam" id="PF03572">
    <property type="entry name" value="Peptidase_S41"/>
    <property type="match status" value="1"/>
</dbReference>
<dbReference type="InterPro" id="IPR004447">
    <property type="entry name" value="Peptidase_S41A"/>
</dbReference>
<feature type="transmembrane region" description="Helical" evidence="6">
    <location>
        <begin position="16"/>
        <end position="37"/>
    </location>
</feature>
<keyword evidence="2 5" id="KW-0645">Protease</keyword>
<dbReference type="SMART" id="SM00245">
    <property type="entry name" value="TSPc"/>
    <property type="match status" value="1"/>
</dbReference>
<dbReference type="InterPro" id="IPR029045">
    <property type="entry name" value="ClpP/crotonase-like_dom_sf"/>
</dbReference>
<dbReference type="PROSITE" id="PS50106">
    <property type="entry name" value="PDZ"/>
    <property type="match status" value="1"/>
</dbReference>
<comment type="similarity">
    <text evidence="1 5">Belongs to the peptidase S41A family.</text>
</comment>
<dbReference type="InterPro" id="IPR001478">
    <property type="entry name" value="PDZ"/>
</dbReference>
<proteinExistence type="inferred from homology"/>
<dbReference type="NCBIfam" id="TIGR00225">
    <property type="entry name" value="prc"/>
    <property type="match status" value="1"/>
</dbReference>
<dbReference type="AlphaFoldDB" id="A0A1F6MQI1"/>
<gene>
    <name evidence="8" type="ORF">A3G00_03390</name>
</gene>
<dbReference type="STRING" id="1798692.A3G00_03390"/>
<keyword evidence="6" id="KW-0472">Membrane</keyword>
<dbReference type="SMART" id="SM00228">
    <property type="entry name" value="PDZ"/>
    <property type="match status" value="1"/>
</dbReference>
<evidence type="ECO:0000259" key="7">
    <source>
        <dbReference type="PROSITE" id="PS50106"/>
    </source>
</evidence>
<dbReference type="FunFam" id="2.30.42.10:FF:000063">
    <property type="entry name" value="Peptidase, S41 family"/>
    <property type="match status" value="1"/>
</dbReference>
<dbReference type="PANTHER" id="PTHR32060:SF30">
    <property type="entry name" value="CARBOXY-TERMINAL PROCESSING PROTEASE CTPA"/>
    <property type="match status" value="1"/>
</dbReference>
<keyword evidence="6" id="KW-0812">Transmembrane</keyword>
<dbReference type="Gene3D" id="2.30.42.10">
    <property type="match status" value="1"/>
</dbReference>
<evidence type="ECO:0000313" key="9">
    <source>
        <dbReference type="Proteomes" id="UP000178347"/>
    </source>
</evidence>
<keyword evidence="3 5" id="KW-0378">Hydrolase</keyword>
<dbReference type="Proteomes" id="UP000178347">
    <property type="component" value="Unassembled WGS sequence"/>
</dbReference>
<keyword evidence="4 5" id="KW-0720">Serine protease</keyword>
<dbReference type="Gene3D" id="3.30.750.44">
    <property type="match status" value="1"/>
</dbReference>
<protein>
    <recommendedName>
        <fullName evidence="7">PDZ domain-containing protein</fullName>
    </recommendedName>
</protein>
<dbReference type="CDD" id="cd06782">
    <property type="entry name" value="cpPDZ_CPP-like"/>
    <property type="match status" value="1"/>
</dbReference>
<organism evidence="8 9">
    <name type="scientific">Candidatus Magasanikbacteria bacterium RIFCSPLOWO2_12_FULL_43_12</name>
    <dbReference type="NCBI Taxonomy" id="1798692"/>
    <lineage>
        <taxon>Bacteria</taxon>
        <taxon>Candidatus Magasanikiibacteriota</taxon>
    </lineage>
</organism>
<evidence type="ECO:0000256" key="5">
    <source>
        <dbReference type="RuleBase" id="RU004404"/>
    </source>
</evidence>
<dbReference type="SUPFAM" id="SSF52096">
    <property type="entry name" value="ClpP/crotonase"/>
    <property type="match status" value="1"/>
</dbReference>
<dbReference type="GO" id="GO:0004175">
    <property type="term" value="F:endopeptidase activity"/>
    <property type="evidence" value="ECO:0007669"/>
    <property type="project" value="TreeGrafter"/>
</dbReference>
<dbReference type="Gene3D" id="3.90.226.10">
    <property type="entry name" value="2-enoyl-CoA Hydratase, Chain A, domain 1"/>
    <property type="match status" value="1"/>
</dbReference>
<dbReference type="SUPFAM" id="SSF50156">
    <property type="entry name" value="PDZ domain-like"/>
    <property type="match status" value="1"/>
</dbReference>
<dbReference type="InterPro" id="IPR055210">
    <property type="entry name" value="CtpA/B_N"/>
</dbReference>
<evidence type="ECO:0000313" key="8">
    <source>
        <dbReference type="EMBL" id="OGH73924.1"/>
    </source>
</evidence>
<dbReference type="Pfam" id="PF00595">
    <property type="entry name" value="PDZ"/>
    <property type="match status" value="1"/>
</dbReference>
<dbReference type="GO" id="GO:0006508">
    <property type="term" value="P:proteolysis"/>
    <property type="evidence" value="ECO:0007669"/>
    <property type="project" value="UniProtKB-KW"/>
</dbReference>
<keyword evidence="6" id="KW-1133">Transmembrane helix</keyword>
<dbReference type="GO" id="GO:0008236">
    <property type="term" value="F:serine-type peptidase activity"/>
    <property type="evidence" value="ECO:0007669"/>
    <property type="project" value="UniProtKB-KW"/>
</dbReference>
<evidence type="ECO:0000256" key="2">
    <source>
        <dbReference type="ARBA" id="ARBA00022670"/>
    </source>
</evidence>
<name>A0A1F6MQI1_9BACT</name>
<reference evidence="8 9" key="1">
    <citation type="journal article" date="2016" name="Nat. Commun.">
        <title>Thousands of microbial genomes shed light on interconnected biogeochemical processes in an aquifer system.</title>
        <authorList>
            <person name="Anantharaman K."/>
            <person name="Brown C.T."/>
            <person name="Hug L.A."/>
            <person name="Sharon I."/>
            <person name="Castelle C.J."/>
            <person name="Probst A.J."/>
            <person name="Thomas B.C."/>
            <person name="Singh A."/>
            <person name="Wilkins M.J."/>
            <person name="Karaoz U."/>
            <person name="Brodie E.L."/>
            <person name="Williams K.H."/>
            <person name="Hubbard S.S."/>
            <person name="Banfield J.F."/>
        </authorList>
    </citation>
    <scope>NUCLEOTIDE SEQUENCE [LARGE SCALE GENOMIC DNA]</scope>
</reference>
<accession>A0A1F6MQI1</accession>
<dbReference type="GO" id="GO:0007165">
    <property type="term" value="P:signal transduction"/>
    <property type="evidence" value="ECO:0007669"/>
    <property type="project" value="TreeGrafter"/>
</dbReference>
<feature type="domain" description="PDZ" evidence="7">
    <location>
        <begin position="118"/>
        <end position="186"/>
    </location>
</feature>
<dbReference type="Pfam" id="PF22694">
    <property type="entry name" value="CtpB_N-like"/>
    <property type="match status" value="1"/>
</dbReference>
<dbReference type="InterPro" id="IPR036034">
    <property type="entry name" value="PDZ_sf"/>
</dbReference>
<evidence type="ECO:0000256" key="4">
    <source>
        <dbReference type="ARBA" id="ARBA00022825"/>
    </source>
</evidence>
<evidence type="ECO:0000256" key="3">
    <source>
        <dbReference type="ARBA" id="ARBA00022801"/>
    </source>
</evidence>
<comment type="caution">
    <text evidence="8">The sequence shown here is derived from an EMBL/GenBank/DDBJ whole genome shotgun (WGS) entry which is preliminary data.</text>
</comment>
<dbReference type="CDD" id="cd07560">
    <property type="entry name" value="Peptidase_S41_CPP"/>
    <property type="match status" value="1"/>
</dbReference>
<dbReference type="GO" id="GO:0030288">
    <property type="term" value="C:outer membrane-bounded periplasmic space"/>
    <property type="evidence" value="ECO:0007669"/>
    <property type="project" value="TreeGrafter"/>
</dbReference>